<name>A0A366HLG7_9BACT</name>
<protein>
    <submittedName>
        <fullName evidence="3">Esterase/PHB depolymerase</fullName>
    </submittedName>
</protein>
<keyword evidence="4" id="KW-1185">Reference proteome</keyword>
<reference evidence="3 4" key="1">
    <citation type="submission" date="2018-06" db="EMBL/GenBank/DDBJ databases">
        <title>Genomic Encyclopedia of Type Strains, Phase IV (KMG-IV): sequencing the most valuable type-strain genomes for metagenomic binning, comparative biology and taxonomic classification.</title>
        <authorList>
            <person name="Goeker M."/>
        </authorList>
    </citation>
    <scope>NUCLEOTIDE SEQUENCE [LARGE SCALE GENOMIC DNA]</scope>
    <source>
        <strain evidence="3 4">DSM 25532</strain>
    </source>
</reference>
<evidence type="ECO:0000313" key="3">
    <source>
        <dbReference type="EMBL" id="RBP43773.1"/>
    </source>
</evidence>
<evidence type="ECO:0000256" key="2">
    <source>
        <dbReference type="SAM" id="Phobius"/>
    </source>
</evidence>
<gene>
    <name evidence="3" type="ORF">DES53_105172</name>
</gene>
<dbReference type="AlphaFoldDB" id="A0A366HLG7"/>
<dbReference type="Proteomes" id="UP000253426">
    <property type="component" value="Unassembled WGS sequence"/>
</dbReference>
<sequence>MFDVVARYERIRFPSATAFTAFMHTCLRSQVFRWSLLMAFVAVGALSAQVAPYDAPPPAAPPYYRVRYDGSTKPGELVYAVTYTLWVPPGVKTLRGVIVHQHGCGEGSCKSGQTAAYDLHWQALAKKHECALLGPSYEQPEKENCQLWCDPRNGSAKKFQQALTDLAKATQHPELETVPWALWGHSGGGTWAGSMMLMHPDRVAAAWLRSGTPKLSAATPATLPPLSIPDAALAVPAMCNLGTQEGVTVKEGRFAGVWKGNEAFFTAMRSKGGLIGVSVDPNSSHDCGNQRYLAIPWFDACLAARLPDKAGDAALRPMKQEDAHLTAVLGDAALPAAQYKGDAKTASWLPDARVAKAWTEYTKDGNVSDATPPPAPAKVQVSADGVITWDAEADFESGIAAFIIERDGKEIGRVPEKPSGSIGRPIFQKNGYSDSPSPPLAEMRYKDIGAEAGKKHSYTVRTVNSTGVSSSPSGAATP</sequence>
<organism evidence="3 4">
    <name type="scientific">Roseimicrobium gellanilyticum</name>
    <dbReference type="NCBI Taxonomy" id="748857"/>
    <lineage>
        <taxon>Bacteria</taxon>
        <taxon>Pseudomonadati</taxon>
        <taxon>Verrucomicrobiota</taxon>
        <taxon>Verrucomicrobiia</taxon>
        <taxon>Verrucomicrobiales</taxon>
        <taxon>Verrucomicrobiaceae</taxon>
        <taxon>Roseimicrobium</taxon>
    </lineage>
</organism>
<dbReference type="EMBL" id="QNRR01000005">
    <property type="protein sequence ID" value="RBP43773.1"/>
    <property type="molecule type" value="Genomic_DNA"/>
</dbReference>
<dbReference type="Gene3D" id="3.40.50.1820">
    <property type="entry name" value="alpha/beta hydrolase"/>
    <property type="match status" value="1"/>
</dbReference>
<dbReference type="InterPro" id="IPR029058">
    <property type="entry name" value="AB_hydrolase_fold"/>
</dbReference>
<feature type="transmembrane region" description="Helical" evidence="2">
    <location>
        <begin position="31"/>
        <end position="51"/>
    </location>
</feature>
<keyword evidence="2" id="KW-0812">Transmembrane</keyword>
<dbReference type="Gene3D" id="2.60.40.10">
    <property type="entry name" value="Immunoglobulins"/>
    <property type="match status" value="1"/>
</dbReference>
<keyword evidence="2" id="KW-0472">Membrane</keyword>
<accession>A0A366HLG7</accession>
<comment type="caution">
    <text evidence="3">The sequence shown here is derived from an EMBL/GenBank/DDBJ whole genome shotgun (WGS) entry which is preliminary data.</text>
</comment>
<evidence type="ECO:0000313" key="4">
    <source>
        <dbReference type="Proteomes" id="UP000253426"/>
    </source>
</evidence>
<evidence type="ECO:0000256" key="1">
    <source>
        <dbReference type="SAM" id="MobiDB-lite"/>
    </source>
</evidence>
<proteinExistence type="predicted"/>
<dbReference type="InterPro" id="IPR013783">
    <property type="entry name" value="Ig-like_fold"/>
</dbReference>
<keyword evidence="2" id="KW-1133">Transmembrane helix</keyword>
<dbReference type="SUPFAM" id="SSF53474">
    <property type="entry name" value="alpha/beta-Hydrolases"/>
    <property type="match status" value="1"/>
</dbReference>
<feature type="region of interest" description="Disordered" evidence="1">
    <location>
        <begin position="413"/>
        <end position="439"/>
    </location>
</feature>